<organism evidence="2 3">
    <name type="scientific">Dermatophagoides farinae</name>
    <name type="common">American house dust mite</name>
    <dbReference type="NCBI Taxonomy" id="6954"/>
    <lineage>
        <taxon>Eukaryota</taxon>
        <taxon>Metazoa</taxon>
        <taxon>Ecdysozoa</taxon>
        <taxon>Arthropoda</taxon>
        <taxon>Chelicerata</taxon>
        <taxon>Arachnida</taxon>
        <taxon>Acari</taxon>
        <taxon>Acariformes</taxon>
        <taxon>Sarcoptiformes</taxon>
        <taxon>Astigmata</taxon>
        <taxon>Psoroptidia</taxon>
        <taxon>Analgoidea</taxon>
        <taxon>Pyroglyphidae</taxon>
        <taxon>Dermatophagoidinae</taxon>
        <taxon>Dermatophagoides</taxon>
    </lineage>
</organism>
<evidence type="ECO:0000313" key="2">
    <source>
        <dbReference type="EMBL" id="KAH9494217.1"/>
    </source>
</evidence>
<keyword evidence="1" id="KW-0472">Membrane</keyword>
<evidence type="ECO:0000256" key="1">
    <source>
        <dbReference type="SAM" id="Phobius"/>
    </source>
</evidence>
<protein>
    <recommendedName>
        <fullName evidence="4">Transmembrane protein</fullName>
    </recommendedName>
</protein>
<dbReference type="AlphaFoldDB" id="A0A922L1Q8"/>
<keyword evidence="1" id="KW-0812">Transmembrane</keyword>
<keyword evidence="1" id="KW-1133">Transmembrane helix</keyword>
<keyword evidence="3" id="KW-1185">Reference proteome</keyword>
<name>A0A922L1Q8_DERFA</name>
<evidence type="ECO:0008006" key="4">
    <source>
        <dbReference type="Google" id="ProtNLM"/>
    </source>
</evidence>
<reference evidence="2" key="1">
    <citation type="submission" date="2013-05" db="EMBL/GenBank/DDBJ databases">
        <authorList>
            <person name="Yim A.K.Y."/>
            <person name="Chan T.F."/>
            <person name="Ji K.M."/>
            <person name="Liu X.Y."/>
            <person name="Zhou J.W."/>
            <person name="Li R.Q."/>
            <person name="Yang K.Y."/>
            <person name="Li J."/>
            <person name="Li M."/>
            <person name="Law P.T.W."/>
            <person name="Wu Y.L."/>
            <person name="Cai Z.L."/>
            <person name="Qin H."/>
            <person name="Bao Y."/>
            <person name="Leung R.K.K."/>
            <person name="Ng P.K.S."/>
            <person name="Zou J."/>
            <person name="Zhong X.J."/>
            <person name="Ran P.X."/>
            <person name="Zhong N.S."/>
            <person name="Liu Z.G."/>
            <person name="Tsui S.K.W."/>
        </authorList>
    </citation>
    <scope>NUCLEOTIDE SEQUENCE</scope>
    <source>
        <strain evidence="2">Derf</strain>
        <tissue evidence="2">Whole organism</tissue>
    </source>
</reference>
<feature type="transmembrane region" description="Helical" evidence="1">
    <location>
        <begin position="66"/>
        <end position="84"/>
    </location>
</feature>
<sequence>MNETNRTGMNKKKFTPPSSARSIVIVALAIINHLIIDLKLNDHHHHQHNHQTPSQATTDEIQKEMIGVNLYIVFVFSFFLPTTMNDTKFFYISKIFSIKSINYQSN</sequence>
<accession>A0A922L1Q8</accession>
<comment type="caution">
    <text evidence="2">The sequence shown here is derived from an EMBL/GenBank/DDBJ whole genome shotgun (WGS) entry which is preliminary data.</text>
</comment>
<evidence type="ECO:0000313" key="3">
    <source>
        <dbReference type="Proteomes" id="UP000790347"/>
    </source>
</evidence>
<proteinExistence type="predicted"/>
<gene>
    <name evidence="2" type="ORF">DERF_014920</name>
</gene>
<reference evidence="2" key="2">
    <citation type="journal article" date="2022" name="Res Sq">
        <title>Comparative Genomics Reveals Insights into the Divergent Evolution of Astigmatic Mites and Household Pest Adaptations.</title>
        <authorList>
            <person name="Xiong Q."/>
            <person name="Wan A.T.-Y."/>
            <person name="Liu X.-Y."/>
            <person name="Fung C.S.-H."/>
            <person name="Xiao X."/>
            <person name="Malainual N."/>
            <person name="Hou J."/>
            <person name="Wang L."/>
            <person name="Wang M."/>
            <person name="Yang K."/>
            <person name="Cui Y."/>
            <person name="Leung E."/>
            <person name="Nong W."/>
            <person name="Shin S.-K."/>
            <person name="Au S."/>
            <person name="Jeong K.Y."/>
            <person name="Chew F.T."/>
            <person name="Hui J."/>
            <person name="Leung T.F."/>
            <person name="Tungtrongchitr A."/>
            <person name="Zhong N."/>
            <person name="Liu Z."/>
            <person name="Tsui S."/>
        </authorList>
    </citation>
    <scope>NUCLEOTIDE SEQUENCE</scope>
    <source>
        <strain evidence="2">Derf</strain>
        <tissue evidence="2">Whole organism</tissue>
    </source>
</reference>
<dbReference type="EMBL" id="ASGP02000008">
    <property type="protein sequence ID" value="KAH9494217.1"/>
    <property type="molecule type" value="Genomic_DNA"/>
</dbReference>
<dbReference type="Proteomes" id="UP000790347">
    <property type="component" value="Unassembled WGS sequence"/>
</dbReference>